<feature type="domain" description="Splicing factor Cactin C-terminal" evidence="5">
    <location>
        <begin position="498"/>
        <end position="623"/>
    </location>
</feature>
<evidence type="ECO:0000259" key="6">
    <source>
        <dbReference type="Pfam" id="PF10312"/>
    </source>
</evidence>
<evidence type="ECO:0000259" key="5">
    <source>
        <dbReference type="Pfam" id="PF09732"/>
    </source>
</evidence>
<dbReference type="GO" id="GO:0005681">
    <property type="term" value="C:spliceosomal complex"/>
    <property type="evidence" value="ECO:0007669"/>
    <property type="project" value="TreeGrafter"/>
</dbReference>
<proteinExistence type="inferred from homology"/>
<comment type="caution">
    <text evidence="7">The sequence shown here is derived from an EMBL/GenBank/DDBJ whole genome shotgun (WGS) entry which is preliminary data.</text>
</comment>
<dbReference type="GO" id="GO:0045292">
    <property type="term" value="P:mRNA cis splicing, via spliceosome"/>
    <property type="evidence" value="ECO:0007669"/>
    <property type="project" value="TreeGrafter"/>
</dbReference>
<comment type="similarity">
    <text evidence="1">Belongs to the CACTIN family.</text>
</comment>
<gene>
    <name evidence="7" type="ORF">MKW98_002884</name>
</gene>
<name>A0AAD4XTN8_9MAGN</name>
<feature type="region of interest" description="Disordered" evidence="4">
    <location>
        <begin position="360"/>
        <end position="388"/>
    </location>
</feature>
<feature type="region of interest" description="Disordered" evidence="4">
    <location>
        <begin position="403"/>
        <end position="425"/>
    </location>
</feature>
<dbReference type="EMBL" id="JAJJMB010001870">
    <property type="protein sequence ID" value="KAI3954778.1"/>
    <property type="molecule type" value="Genomic_DNA"/>
</dbReference>
<dbReference type="AlphaFoldDB" id="A0AAD4XTN8"/>
<feature type="region of interest" description="Disordered" evidence="4">
    <location>
        <begin position="1"/>
        <end position="39"/>
    </location>
</feature>
<evidence type="ECO:0000256" key="2">
    <source>
        <dbReference type="ARBA" id="ARBA00034534"/>
    </source>
</evidence>
<dbReference type="InterPro" id="IPR019134">
    <property type="entry name" value="Cactin_C"/>
</dbReference>
<protein>
    <recommendedName>
        <fullName evidence="2">Splicing factor Cactin</fullName>
    </recommendedName>
</protein>
<dbReference type="Proteomes" id="UP001202328">
    <property type="component" value="Unassembled WGS sequence"/>
</dbReference>
<evidence type="ECO:0000313" key="8">
    <source>
        <dbReference type="Proteomes" id="UP001202328"/>
    </source>
</evidence>
<dbReference type="GO" id="GO:0005737">
    <property type="term" value="C:cytoplasm"/>
    <property type="evidence" value="ECO:0007669"/>
    <property type="project" value="TreeGrafter"/>
</dbReference>
<evidence type="ECO:0000313" key="7">
    <source>
        <dbReference type="EMBL" id="KAI3954778.1"/>
    </source>
</evidence>
<evidence type="ECO:0000256" key="1">
    <source>
        <dbReference type="ARBA" id="ARBA00006895"/>
    </source>
</evidence>
<sequence length="623" mass="73288">MGRDGGSSSRRKHRNYSSSDDDDDRRSRKKSSSKQITEQEINEYLAKKAQKKAIKVAKKLKTETVSGYANDSNPFGDSNLNEKFVWKKKIEKSISQGESIDEISVKSEKRRIKERMAEIEKVKKRREERAMEKAQHEEEMAMLARDRARAEFQDWEKKEEEFHFDQSKIRSGIRLREGRIKPIDILSKHLDDSDDFEFEIDELDEPYMVFQGLTVKDMEELREDIKMHLDLDRATPTHIEYWEALLVVCDWELAEARKRDALDRARVRGEQPSAELLAEERGLHSSIEEDVKKLLHGKTYKELEVLQTQIESQMRSGTAKVVEYWEAVVKRLHIFKAKACLKEIHTNLLRKHLRRLQNPVKSENILEDDRDDPKPQAEVDIIPDAEDAGSYSPKLIMKVEEVDEEEEEAGSFSPELLHDDENEEAIDPDEDRIELERKRQAVKEEHKRRLQEAMASKPAPVDDNWELKANKVMGDVVDGDAVFGSGAEVNLDSQVYWWHDKYRPRKPKYFNRVHTGYEWNKYNQTHYDHDNPPPKIVQGYKFNIFYPDLVDKTKAPTYTIEKVEGSNGETCLIRFHAGPPYEDIAFKIVNKEWEYSHKKGFKCTFERGILHVYFNFKRYRYRR</sequence>
<dbReference type="PANTHER" id="PTHR21737">
    <property type="entry name" value="POLYGLUTAMINE BINDING PROTEIN 1/MARVEL MEMBRANE-ASSOCIATING DOMAIN CONTAINING 3"/>
    <property type="match status" value="1"/>
</dbReference>
<dbReference type="PANTHER" id="PTHR21737:SF4">
    <property type="entry name" value="SPLICING FACTOR CACTIN"/>
    <property type="match status" value="1"/>
</dbReference>
<dbReference type="SMART" id="SM01050">
    <property type="entry name" value="CactinC_cactus"/>
    <property type="match status" value="1"/>
</dbReference>
<feature type="coiled-coil region" evidence="3">
    <location>
        <begin position="105"/>
        <end position="153"/>
    </location>
</feature>
<evidence type="ECO:0000256" key="3">
    <source>
        <dbReference type="SAM" id="Coils"/>
    </source>
</evidence>
<accession>A0AAD4XTN8</accession>
<organism evidence="7 8">
    <name type="scientific">Papaver atlanticum</name>
    <dbReference type="NCBI Taxonomy" id="357466"/>
    <lineage>
        <taxon>Eukaryota</taxon>
        <taxon>Viridiplantae</taxon>
        <taxon>Streptophyta</taxon>
        <taxon>Embryophyta</taxon>
        <taxon>Tracheophyta</taxon>
        <taxon>Spermatophyta</taxon>
        <taxon>Magnoliopsida</taxon>
        <taxon>Ranunculales</taxon>
        <taxon>Papaveraceae</taxon>
        <taxon>Papaveroideae</taxon>
        <taxon>Papaver</taxon>
    </lineage>
</organism>
<keyword evidence="8" id="KW-1185">Reference proteome</keyword>
<dbReference type="InterPro" id="IPR018816">
    <property type="entry name" value="Cactin_central"/>
</dbReference>
<feature type="domain" description="Splicing factor cactin central" evidence="6">
    <location>
        <begin position="145"/>
        <end position="345"/>
    </location>
</feature>
<reference evidence="7" key="1">
    <citation type="submission" date="2022-04" db="EMBL/GenBank/DDBJ databases">
        <title>A functionally conserved STORR gene fusion in Papaver species that diverged 16.8 million years ago.</title>
        <authorList>
            <person name="Catania T."/>
        </authorList>
    </citation>
    <scope>NUCLEOTIDE SEQUENCE</scope>
    <source>
        <strain evidence="7">S-188037</strain>
    </source>
</reference>
<evidence type="ECO:0000256" key="4">
    <source>
        <dbReference type="SAM" id="MobiDB-lite"/>
    </source>
</evidence>
<dbReference type="Pfam" id="PF09732">
    <property type="entry name" value="CactinC_cactus"/>
    <property type="match status" value="1"/>
</dbReference>
<keyword evidence="3" id="KW-0175">Coiled coil</keyword>
<dbReference type="Pfam" id="PF10312">
    <property type="entry name" value="Cactin_mid"/>
    <property type="match status" value="1"/>
</dbReference>